<reference evidence="3" key="1">
    <citation type="submission" date="2021-02" db="EMBL/GenBank/DDBJ databases">
        <authorList>
            <person name="Dougan E. K."/>
            <person name="Rhodes N."/>
            <person name="Thang M."/>
            <person name="Chan C."/>
        </authorList>
    </citation>
    <scope>NUCLEOTIDE SEQUENCE</scope>
</reference>
<evidence type="ECO:0000313" key="3">
    <source>
        <dbReference type="EMBL" id="CAE7532770.1"/>
    </source>
</evidence>
<dbReference type="Proteomes" id="UP000604046">
    <property type="component" value="Unassembled WGS sequence"/>
</dbReference>
<feature type="region of interest" description="Disordered" evidence="1">
    <location>
        <begin position="123"/>
        <end position="146"/>
    </location>
</feature>
<feature type="chain" id="PRO_5032572116" evidence="2">
    <location>
        <begin position="19"/>
        <end position="231"/>
    </location>
</feature>
<keyword evidence="4" id="KW-1185">Reference proteome</keyword>
<gene>
    <name evidence="3" type="ORF">SNAT2548_LOCUS29854</name>
</gene>
<dbReference type="EMBL" id="CAJNDS010002579">
    <property type="protein sequence ID" value="CAE7532770.1"/>
    <property type="molecule type" value="Genomic_DNA"/>
</dbReference>
<keyword evidence="2" id="KW-0732">Signal</keyword>
<proteinExistence type="predicted"/>
<evidence type="ECO:0000256" key="2">
    <source>
        <dbReference type="SAM" id="SignalP"/>
    </source>
</evidence>
<sequence length="231" mass="24525">MAVRVVLLLVLAATGAHANIVEVSVYNSNECPVGSDDLTLEECIYFNNTDPRNGDGRFVEHNESYYPKGCFLMYSAFHWNYHPTGAAHVSTRLFCKQIPTTSTTVTLTTTTTASITTSTGTTMSTITRSSSTTSTGTTSTATATTQTVTTSTGSTISSSSSTTWTATSLTATTTSTTITECWKCNYATVITTNSRCWRCNETEPEPEVSAARGLGCAVLIIVAVSGGVRLV</sequence>
<comment type="caution">
    <text evidence="3">The sequence shown here is derived from an EMBL/GenBank/DDBJ whole genome shotgun (WGS) entry which is preliminary data.</text>
</comment>
<name>A0A812TQ88_9DINO</name>
<organism evidence="3 4">
    <name type="scientific">Symbiodinium natans</name>
    <dbReference type="NCBI Taxonomy" id="878477"/>
    <lineage>
        <taxon>Eukaryota</taxon>
        <taxon>Sar</taxon>
        <taxon>Alveolata</taxon>
        <taxon>Dinophyceae</taxon>
        <taxon>Suessiales</taxon>
        <taxon>Symbiodiniaceae</taxon>
        <taxon>Symbiodinium</taxon>
    </lineage>
</organism>
<protein>
    <submittedName>
        <fullName evidence="3">Uncharacterized protein</fullName>
    </submittedName>
</protein>
<evidence type="ECO:0000313" key="4">
    <source>
        <dbReference type="Proteomes" id="UP000604046"/>
    </source>
</evidence>
<accession>A0A812TQ88</accession>
<evidence type="ECO:0000256" key="1">
    <source>
        <dbReference type="SAM" id="MobiDB-lite"/>
    </source>
</evidence>
<dbReference type="AlphaFoldDB" id="A0A812TQ88"/>
<feature type="signal peptide" evidence="2">
    <location>
        <begin position="1"/>
        <end position="18"/>
    </location>
</feature>